<sequence length="149" mass="17167">MNTNWMSCTLREGCEVCGSQERLVLCSTCNVVQYCTEEHRLEHEATHASTCARIEECRTEVRQQRDILEAAIPQFKFVSEGSENAPEVVEVVDYLRARLQLVEAYSLPENILGLQVSLDNLLEMVKLCRLDKLNFRWMTLGVMLSEPRR</sequence>
<keyword evidence="1" id="KW-0479">Metal-binding</keyword>
<keyword evidence="3" id="KW-0862">Zinc</keyword>
<dbReference type="OrthoDB" id="5952526at2759"/>
<comment type="caution">
    <text evidence="6">The sequence shown here is derived from an EMBL/GenBank/DDBJ whole genome shotgun (WGS) entry which is preliminary data.</text>
</comment>
<dbReference type="PROSITE" id="PS01360">
    <property type="entry name" value="ZF_MYND_1"/>
    <property type="match status" value="1"/>
</dbReference>
<accession>A0A9W9G6Q9</accession>
<dbReference type="AlphaFoldDB" id="A0A9W9G6Q9"/>
<evidence type="ECO:0000259" key="5">
    <source>
        <dbReference type="PROSITE" id="PS50865"/>
    </source>
</evidence>
<name>A0A9W9G6Q9_9EURO</name>
<reference evidence="6" key="2">
    <citation type="journal article" date="2023" name="IMA Fungus">
        <title>Comparative genomic study of the Penicillium genus elucidates a diverse pangenome and 15 lateral gene transfer events.</title>
        <authorList>
            <person name="Petersen C."/>
            <person name="Sorensen T."/>
            <person name="Nielsen M.R."/>
            <person name="Sondergaard T.E."/>
            <person name="Sorensen J.L."/>
            <person name="Fitzpatrick D.A."/>
            <person name="Frisvad J.C."/>
            <person name="Nielsen K.L."/>
        </authorList>
    </citation>
    <scope>NUCLEOTIDE SEQUENCE</scope>
    <source>
        <strain evidence="6">IBT 30761</strain>
    </source>
</reference>
<dbReference type="RefSeq" id="XP_056480458.1">
    <property type="nucleotide sequence ID" value="XM_056613234.1"/>
</dbReference>
<keyword evidence="7" id="KW-1185">Reference proteome</keyword>
<dbReference type="Pfam" id="PF01753">
    <property type="entry name" value="zf-MYND"/>
    <property type="match status" value="1"/>
</dbReference>
<dbReference type="InterPro" id="IPR002893">
    <property type="entry name" value="Znf_MYND"/>
</dbReference>
<organism evidence="6 7">
    <name type="scientific">Penicillium argentinense</name>
    <dbReference type="NCBI Taxonomy" id="1131581"/>
    <lineage>
        <taxon>Eukaryota</taxon>
        <taxon>Fungi</taxon>
        <taxon>Dikarya</taxon>
        <taxon>Ascomycota</taxon>
        <taxon>Pezizomycotina</taxon>
        <taxon>Eurotiomycetes</taxon>
        <taxon>Eurotiomycetidae</taxon>
        <taxon>Eurotiales</taxon>
        <taxon>Aspergillaceae</taxon>
        <taxon>Penicillium</taxon>
    </lineage>
</organism>
<dbReference type="GeneID" id="81352213"/>
<evidence type="ECO:0000256" key="1">
    <source>
        <dbReference type="ARBA" id="ARBA00022723"/>
    </source>
</evidence>
<evidence type="ECO:0000256" key="4">
    <source>
        <dbReference type="PROSITE-ProRule" id="PRU00134"/>
    </source>
</evidence>
<gene>
    <name evidence="6" type="ORF">N7532_000730</name>
</gene>
<dbReference type="Proteomes" id="UP001149074">
    <property type="component" value="Unassembled WGS sequence"/>
</dbReference>
<keyword evidence="2 4" id="KW-0863">Zinc-finger</keyword>
<evidence type="ECO:0000256" key="3">
    <source>
        <dbReference type="ARBA" id="ARBA00022833"/>
    </source>
</evidence>
<proteinExistence type="predicted"/>
<evidence type="ECO:0000256" key="2">
    <source>
        <dbReference type="ARBA" id="ARBA00022771"/>
    </source>
</evidence>
<evidence type="ECO:0000313" key="7">
    <source>
        <dbReference type="Proteomes" id="UP001149074"/>
    </source>
</evidence>
<feature type="domain" description="MYND-type" evidence="5">
    <location>
        <begin position="14"/>
        <end position="51"/>
    </location>
</feature>
<dbReference type="PROSITE" id="PS50865">
    <property type="entry name" value="ZF_MYND_2"/>
    <property type="match status" value="1"/>
</dbReference>
<dbReference type="Gene3D" id="6.10.140.2220">
    <property type="match status" value="1"/>
</dbReference>
<dbReference type="GO" id="GO:0008270">
    <property type="term" value="F:zinc ion binding"/>
    <property type="evidence" value="ECO:0007669"/>
    <property type="project" value="UniProtKB-KW"/>
</dbReference>
<reference evidence="6" key="1">
    <citation type="submission" date="2022-11" db="EMBL/GenBank/DDBJ databases">
        <authorList>
            <person name="Petersen C."/>
        </authorList>
    </citation>
    <scope>NUCLEOTIDE SEQUENCE</scope>
    <source>
        <strain evidence="6">IBT 30761</strain>
    </source>
</reference>
<dbReference type="SUPFAM" id="SSF144232">
    <property type="entry name" value="HIT/MYND zinc finger-like"/>
    <property type="match status" value="1"/>
</dbReference>
<protein>
    <recommendedName>
        <fullName evidence="5">MYND-type domain-containing protein</fullName>
    </recommendedName>
</protein>
<evidence type="ECO:0000313" key="6">
    <source>
        <dbReference type="EMBL" id="KAJ5112685.1"/>
    </source>
</evidence>
<dbReference type="EMBL" id="JAPQKI010000001">
    <property type="protein sequence ID" value="KAJ5112685.1"/>
    <property type="molecule type" value="Genomic_DNA"/>
</dbReference>